<feature type="signal peptide" evidence="2">
    <location>
        <begin position="1"/>
        <end position="16"/>
    </location>
</feature>
<evidence type="ECO:0000256" key="2">
    <source>
        <dbReference type="SAM" id="SignalP"/>
    </source>
</evidence>
<evidence type="ECO:0008006" key="5">
    <source>
        <dbReference type="Google" id="ProtNLM"/>
    </source>
</evidence>
<feature type="compositionally biased region" description="Low complexity" evidence="1">
    <location>
        <begin position="167"/>
        <end position="181"/>
    </location>
</feature>
<keyword evidence="4" id="KW-1185">Reference proteome</keyword>
<dbReference type="AlphaFoldDB" id="A0A8H3FBE0"/>
<dbReference type="Proteomes" id="UP000664169">
    <property type="component" value="Unassembled WGS sequence"/>
</dbReference>
<evidence type="ECO:0000256" key="1">
    <source>
        <dbReference type="SAM" id="MobiDB-lite"/>
    </source>
</evidence>
<dbReference type="EMBL" id="CAJPDQ010000012">
    <property type="protein sequence ID" value="CAF9917691.1"/>
    <property type="molecule type" value="Genomic_DNA"/>
</dbReference>
<evidence type="ECO:0000313" key="3">
    <source>
        <dbReference type="EMBL" id="CAF9917691.1"/>
    </source>
</evidence>
<name>A0A8H3FBE0_9LECA</name>
<accession>A0A8H3FBE0</accession>
<comment type="caution">
    <text evidence="3">The sequence shown here is derived from an EMBL/GenBank/DDBJ whole genome shotgun (WGS) entry which is preliminary data.</text>
</comment>
<organism evidence="3 4">
    <name type="scientific">Gomphillus americanus</name>
    <dbReference type="NCBI Taxonomy" id="1940652"/>
    <lineage>
        <taxon>Eukaryota</taxon>
        <taxon>Fungi</taxon>
        <taxon>Dikarya</taxon>
        <taxon>Ascomycota</taxon>
        <taxon>Pezizomycotina</taxon>
        <taxon>Lecanoromycetes</taxon>
        <taxon>OSLEUM clade</taxon>
        <taxon>Ostropomycetidae</taxon>
        <taxon>Ostropales</taxon>
        <taxon>Graphidaceae</taxon>
        <taxon>Gomphilloideae</taxon>
        <taxon>Gomphillus</taxon>
    </lineage>
</organism>
<feature type="region of interest" description="Disordered" evidence="1">
    <location>
        <begin position="96"/>
        <end position="192"/>
    </location>
</feature>
<keyword evidence="2" id="KW-0732">Signal</keyword>
<proteinExistence type="predicted"/>
<feature type="compositionally biased region" description="Basic and acidic residues" evidence="1">
    <location>
        <begin position="107"/>
        <end position="124"/>
    </location>
</feature>
<protein>
    <recommendedName>
        <fullName evidence="5">Secreted protein</fullName>
    </recommendedName>
</protein>
<evidence type="ECO:0000313" key="4">
    <source>
        <dbReference type="Proteomes" id="UP000664169"/>
    </source>
</evidence>
<reference evidence="3" key="1">
    <citation type="submission" date="2021-03" db="EMBL/GenBank/DDBJ databases">
        <authorList>
            <person name="Tagirdzhanova G."/>
        </authorList>
    </citation>
    <scope>NUCLEOTIDE SEQUENCE</scope>
</reference>
<sequence>MKFLVFTVLWISQVYAFEHAGKQEQQQQLRRRLISSTDLYPRSSPMGANHQAKLGLSRPNMATSQGRAAASLLLSKQMAKAPAMLKGFHEMKGSAPNGFAFKSGKPVKMDWEPTKPPKLPKPEMMDWEPASGSSGQHGGSQASSSHSMKPQKPNKEKDKPPKQSFQKTDSGKTASSKTSSSKKSRPGDMDWE</sequence>
<gene>
    <name evidence="3" type="ORF">GOMPHAMPRED_001352</name>
</gene>
<feature type="compositionally biased region" description="Low complexity" evidence="1">
    <location>
        <begin position="130"/>
        <end position="147"/>
    </location>
</feature>
<feature type="chain" id="PRO_5034880786" description="Secreted protein" evidence="2">
    <location>
        <begin position="17"/>
        <end position="192"/>
    </location>
</feature>